<comment type="subcellular location">
    <subcellularLocation>
        <location evidence="1">Cytoplasm</location>
    </subcellularLocation>
</comment>
<dbReference type="PANTHER" id="PTHR12356">
    <property type="entry name" value="NUCLEAR MOVEMENT PROTEIN NUDC"/>
    <property type="match status" value="1"/>
</dbReference>
<dbReference type="PROSITE" id="PS51203">
    <property type="entry name" value="CS"/>
    <property type="match status" value="1"/>
</dbReference>
<sequence>MAAELPSEDPGQGQESVVDGEDVDTTSVLNLDEVVAKVEAIKKEGNELFQRGKTFQGHTLGKTSTMDACAKYAQAFTVLEDALLKVSEDGPRENLVDLRVAVLLNLAAASLVLESPQEVINCCNTVLEARPRHPKALFRRAKAHLLQPTPAYDDALKDLETAIRAAPKSRELREEYKRVKTARDKAEAKEAFKRGTEEGRRRLEAKARKEKQEKFLSWAEAQGQTKNGAKLDAYAWGQTVSELTVAVPVEAASASSIQCDISRKHLRLAHGDTTILDKDFLHPIKVDDSYWDHEAREGGVCVVLTKDNASRKETPGYEWWSSAFDGEPEIDTTDCDVGENLAQLPERQKQELAQSIEKQQDDERAREKAMKNPQKRAMFDMLREKFPDVPIDLR</sequence>
<dbReference type="OrthoDB" id="416217at2759"/>
<dbReference type="Gene3D" id="1.25.40.10">
    <property type="entry name" value="Tetratricopeptide repeat domain"/>
    <property type="match status" value="1"/>
</dbReference>
<evidence type="ECO:0000259" key="5">
    <source>
        <dbReference type="PROSITE" id="PS51203"/>
    </source>
</evidence>
<dbReference type="GO" id="GO:0051082">
    <property type="term" value="F:unfolded protein binding"/>
    <property type="evidence" value="ECO:0007669"/>
    <property type="project" value="TreeGrafter"/>
</dbReference>
<evidence type="ECO:0000256" key="4">
    <source>
        <dbReference type="SAM" id="MobiDB-lite"/>
    </source>
</evidence>
<dbReference type="SUPFAM" id="SSF49764">
    <property type="entry name" value="HSP20-like chaperones"/>
    <property type="match status" value="1"/>
</dbReference>
<dbReference type="GO" id="GO:0006457">
    <property type="term" value="P:protein folding"/>
    <property type="evidence" value="ECO:0007669"/>
    <property type="project" value="TreeGrafter"/>
</dbReference>
<keyword evidence="3" id="KW-0175">Coiled coil</keyword>
<dbReference type="SUPFAM" id="SSF48452">
    <property type="entry name" value="TPR-like"/>
    <property type="match status" value="1"/>
</dbReference>
<reference evidence="6 7" key="1">
    <citation type="submission" date="2017-12" db="EMBL/GenBank/DDBJ databases">
        <title>Sequencing, de novo assembly and annotation of complete genome of a new Thraustochytrid species, strain FCC1311.</title>
        <authorList>
            <person name="Sedici K."/>
            <person name="Godart F."/>
            <person name="Aiese Cigliano R."/>
            <person name="Sanseverino W."/>
            <person name="Barakat M."/>
            <person name="Ortet P."/>
            <person name="Marechal E."/>
            <person name="Cagnac O."/>
            <person name="Amato A."/>
        </authorList>
    </citation>
    <scope>NUCLEOTIDE SEQUENCE [LARGE SCALE GENOMIC DNA]</scope>
</reference>
<feature type="domain" description="CS" evidence="5">
    <location>
        <begin position="229"/>
        <end position="324"/>
    </location>
</feature>
<dbReference type="CDD" id="cd06467">
    <property type="entry name" value="p23_NUDC_like"/>
    <property type="match status" value="1"/>
</dbReference>
<dbReference type="AlphaFoldDB" id="A0A2R5GKU3"/>
<dbReference type="Gene3D" id="2.60.40.790">
    <property type="match status" value="1"/>
</dbReference>
<feature type="coiled-coil region" evidence="3">
    <location>
        <begin position="169"/>
        <end position="213"/>
    </location>
</feature>
<feature type="compositionally biased region" description="Basic and acidic residues" evidence="4">
    <location>
        <begin position="358"/>
        <end position="370"/>
    </location>
</feature>
<dbReference type="InterPro" id="IPR008978">
    <property type="entry name" value="HSP20-like_chaperone"/>
</dbReference>
<dbReference type="InterPro" id="IPR011990">
    <property type="entry name" value="TPR-like_helical_dom_sf"/>
</dbReference>
<evidence type="ECO:0000256" key="1">
    <source>
        <dbReference type="ARBA" id="ARBA00004496"/>
    </source>
</evidence>
<keyword evidence="7" id="KW-1185">Reference proteome</keyword>
<gene>
    <name evidence="6" type="ORF">FCC1311_074762</name>
</gene>
<dbReference type="PANTHER" id="PTHR12356:SF3">
    <property type="entry name" value="NUCLEAR MIGRATION PROTEIN NUDC"/>
    <property type="match status" value="1"/>
</dbReference>
<name>A0A2R5GKU3_9STRA</name>
<dbReference type="InterPro" id="IPR007052">
    <property type="entry name" value="CS_dom"/>
</dbReference>
<evidence type="ECO:0000256" key="2">
    <source>
        <dbReference type="ARBA" id="ARBA00022490"/>
    </source>
</evidence>
<dbReference type="Proteomes" id="UP000241890">
    <property type="component" value="Unassembled WGS sequence"/>
</dbReference>
<dbReference type="InParanoid" id="A0A2R5GKU3"/>
<feature type="region of interest" description="Disordered" evidence="4">
    <location>
        <begin position="348"/>
        <end position="375"/>
    </location>
</feature>
<proteinExistence type="predicted"/>
<evidence type="ECO:0000313" key="6">
    <source>
        <dbReference type="EMBL" id="GBG31255.1"/>
    </source>
</evidence>
<dbReference type="Pfam" id="PF04969">
    <property type="entry name" value="CS"/>
    <property type="match status" value="1"/>
</dbReference>
<evidence type="ECO:0000313" key="7">
    <source>
        <dbReference type="Proteomes" id="UP000241890"/>
    </source>
</evidence>
<dbReference type="EMBL" id="BEYU01000094">
    <property type="protein sequence ID" value="GBG31255.1"/>
    <property type="molecule type" value="Genomic_DNA"/>
</dbReference>
<evidence type="ECO:0000256" key="3">
    <source>
        <dbReference type="SAM" id="Coils"/>
    </source>
</evidence>
<feature type="region of interest" description="Disordered" evidence="4">
    <location>
        <begin position="1"/>
        <end position="24"/>
    </location>
</feature>
<protein>
    <submittedName>
        <fullName evidence="6">Nuclear migration protein nudC</fullName>
    </submittedName>
</protein>
<organism evidence="6 7">
    <name type="scientific">Hondaea fermentalgiana</name>
    <dbReference type="NCBI Taxonomy" id="2315210"/>
    <lineage>
        <taxon>Eukaryota</taxon>
        <taxon>Sar</taxon>
        <taxon>Stramenopiles</taxon>
        <taxon>Bigyra</taxon>
        <taxon>Labyrinthulomycetes</taxon>
        <taxon>Thraustochytrida</taxon>
        <taxon>Thraustochytriidae</taxon>
        <taxon>Hondaea</taxon>
    </lineage>
</organism>
<dbReference type="GO" id="GO:0005737">
    <property type="term" value="C:cytoplasm"/>
    <property type="evidence" value="ECO:0007669"/>
    <property type="project" value="UniProtKB-SubCell"/>
</dbReference>
<keyword evidence="2" id="KW-0963">Cytoplasm</keyword>
<dbReference type="InterPro" id="IPR037898">
    <property type="entry name" value="NudC_fam"/>
</dbReference>
<comment type="caution">
    <text evidence="6">The sequence shown here is derived from an EMBL/GenBank/DDBJ whole genome shotgun (WGS) entry which is preliminary data.</text>
</comment>
<accession>A0A2R5GKU3</accession>